<comment type="caution">
    <text evidence="1">The sequence shown here is derived from an EMBL/GenBank/DDBJ whole genome shotgun (WGS) entry which is preliminary data.</text>
</comment>
<name>A0ABR2JIJ5_9PEZI</name>
<evidence type="ECO:0000313" key="1">
    <source>
        <dbReference type="EMBL" id="KAK8877636.1"/>
    </source>
</evidence>
<evidence type="ECO:0000313" key="2">
    <source>
        <dbReference type="Proteomes" id="UP001390339"/>
    </source>
</evidence>
<gene>
    <name evidence="1" type="ORF">PGQ11_002582</name>
</gene>
<protein>
    <submittedName>
        <fullName evidence="1">Uncharacterized protein</fullName>
    </submittedName>
</protein>
<dbReference type="EMBL" id="JAPCWZ010000002">
    <property type="protein sequence ID" value="KAK8877636.1"/>
    <property type="molecule type" value="Genomic_DNA"/>
</dbReference>
<accession>A0ABR2JIJ5</accession>
<reference evidence="1 2" key="1">
    <citation type="journal article" date="2024" name="IMA Fungus">
        <title>Apiospora arundinis, a panoply of carbohydrate-active enzymes and secondary metabolites.</title>
        <authorList>
            <person name="Sorensen T."/>
            <person name="Petersen C."/>
            <person name="Muurmann A.T."/>
            <person name="Christiansen J.V."/>
            <person name="Brundto M.L."/>
            <person name="Overgaard C.K."/>
            <person name="Boysen A.T."/>
            <person name="Wollenberg R.D."/>
            <person name="Larsen T.O."/>
            <person name="Sorensen J.L."/>
            <person name="Nielsen K.L."/>
            <person name="Sondergaard T.E."/>
        </authorList>
    </citation>
    <scope>NUCLEOTIDE SEQUENCE [LARGE SCALE GENOMIC DNA]</scope>
    <source>
        <strain evidence="1 2">AAU 773</strain>
    </source>
</reference>
<organism evidence="1 2">
    <name type="scientific">Apiospora arundinis</name>
    <dbReference type="NCBI Taxonomy" id="335852"/>
    <lineage>
        <taxon>Eukaryota</taxon>
        <taxon>Fungi</taxon>
        <taxon>Dikarya</taxon>
        <taxon>Ascomycota</taxon>
        <taxon>Pezizomycotina</taxon>
        <taxon>Sordariomycetes</taxon>
        <taxon>Xylariomycetidae</taxon>
        <taxon>Amphisphaeriales</taxon>
        <taxon>Apiosporaceae</taxon>
        <taxon>Apiospora</taxon>
    </lineage>
</organism>
<proteinExistence type="predicted"/>
<dbReference type="Proteomes" id="UP001390339">
    <property type="component" value="Unassembled WGS sequence"/>
</dbReference>
<keyword evidence="2" id="KW-1185">Reference proteome</keyword>
<sequence>MAAETSTPPLTDDGLVPEKIVFACLHERKVSELPPYVREAYECLVLWRLIEKPGKVDYLQKYCYYCVSDAEKVTERANAQEGGDPYQAITKPLKEYGFSCKDRVSLLLMFCEIMHTNKRNDLRPHLLDRDDPLVQNCLDAYRSWSLVITLHMESDVHERFLSVIRDMFGGLVWDEITKLVERCRLHIPQTPESFDQFWPASEDRSGGLFFLQIDSFSDRAQDKDLVFPADFEPDFKHIYLAANSWTAQLLGPPQRRDMSGTDISPEAVKRQAYIAGREYDIAVARRKGLNAETMRLKIQLYELHQRAAELRNLRDSDHLDGFLDLVKALEKRGQFIVFLQTKYHESWDVWVQYAKQFENIL</sequence>